<dbReference type="PROSITE" id="PS51388">
    <property type="entry name" value="GED"/>
    <property type="match status" value="1"/>
</dbReference>
<dbReference type="InterPro" id="IPR022812">
    <property type="entry name" value="Dynamin"/>
</dbReference>
<dbReference type="InterPro" id="IPR003130">
    <property type="entry name" value="GED"/>
</dbReference>
<accession>A0ABP1CU72</accession>
<keyword evidence="5" id="KW-1185">Reference proteome</keyword>
<protein>
    <recommendedName>
        <fullName evidence="3">GED domain-containing protein</fullName>
    </recommendedName>
</protein>
<dbReference type="InterPro" id="IPR027417">
    <property type="entry name" value="P-loop_NTPase"/>
</dbReference>
<gene>
    <name evidence="4" type="ORF">GFSPODELE1_LOCUS1766</name>
</gene>
<dbReference type="InterPro" id="IPR020850">
    <property type="entry name" value="GED_dom"/>
</dbReference>
<dbReference type="EMBL" id="OZ037953">
    <property type="protein sequence ID" value="CAL1697632.1"/>
    <property type="molecule type" value="Genomic_DNA"/>
</dbReference>
<dbReference type="InterPro" id="IPR001401">
    <property type="entry name" value="Dynamin_GTPase"/>
</dbReference>
<feature type="domain" description="GED" evidence="3">
    <location>
        <begin position="407"/>
        <end position="500"/>
    </location>
</feature>
<dbReference type="SMART" id="SM00053">
    <property type="entry name" value="DYNc"/>
    <property type="match status" value="1"/>
</dbReference>
<evidence type="ECO:0000313" key="5">
    <source>
        <dbReference type="Proteomes" id="UP001497453"/>
    </source>
</evidence>
<organism evidence="4 5">
    <name type="scientific">Somion occarium</name>
    <dbReference type="NCBI Taxonomy" id="3059160"/>
    <lineage>
        <taxon>Eukaryota</taxon>
        <taxon>Fungi</taxon>
        <taxon>Dikarya</taxon>
        <taxon>Basidiomycota</taxon>
        <taxon>Agaricomycotina</taxon>
        <taxon>Agaricomycetes</taxon>
        <taxon>Polyporales</taxon>
        <taxon>Cerrenaceae</taxon>
        <taxon>Somion</taxon>
    </lineage>
</organism>
<dbReference type="Pfam" id="PF00350">
    <property type="entry name" value="Dynamin_N"/>
    <property type="match status" value="1"/>
</dbReference>
<dbReference type="InterPro" id="IPR045063">
    <property type="entry name" value="Dynamin_N"/>
</dbReference>
<dbReference type="Gene3D" id="3.40.50.300">
    <property type="entry name" value="P-loop containing nucleotide triphosphate hydrolases"/>
    <property type="match status" value="1"/>
</dbReference>
<dbReference type="InterPro" id="IPR000375">
    <property type="entry name" value="Dynamin_stalk"/>
</dbReference>
<evidence type="ECO:0000256" key="1">
    <source>
        <dbReference type="ARBA" id="ARBA00022741"/>
    </source>
</evidence>
<proteinExistence type="predicted"/>
<dbReference type="Gene3D" id="1.20.120.1240">
    <property type="entry name" value="Dynamin, middle domain"/>
    <property type="match status" value="2"/>
</dbReference>
<dbReference type="PRINTS" id="PR00195">
    <property type="entry name" value="DYNAMIN"/>
</dbReference>
<evidence type="ECO:0000259" key="3">
    <source>
        <dbReference type="PROSITE" id="PS51388"/>
    </source>
</evidence>
<dbReference type="Pfam" id="PF02212">
    <property type="entry name" value="GED"/>
    <property type="match status" value="1"/>
</dbReference>
<sequence length="500" mass="56925">MIRRAQTAILNPSTSPLSFLVGEIPQDPPRQLHFSSNVVCIDLLSPDVTDLSFIDLPGIISNVAPGEDRSYIAVVKEMVRSHIKGNTLILLTITMRDDIDNQGAADLAHTEDPLGERTIGVLTKPDTLQRGEERTWMKILEGSSHPLKHGYFMMKQASPEELEKRMSFEDARKSEREWFQTNAPWKDMSNFHNRMGTRNLTKELSRLLGAVINQALPKLCKMSKESLQQVSHDIAALPPPVVKTLKVSFSNAALHIRDSGIIYGENIQKSITRELPFNVPFRAKVALVEQFYADWHRYCQTCFDSIYGATLTELQMLVDHHFTQFNATALLDHMLKLEDPPFTLNDHYFATYRDKYLSRYKEARQPPDFIDGQAVRDALSALAAIGLDGLKDADLARLRGPDPYEEELTVMAETSAYFHVSYKRIIDNIPRIIDHDFLHSIGKKIQDMMIQDLSLGAEDATERAGRYLAEDDQVRAQRQVWLRKKERLTIIQNKLFNFGA</sequence>
<dbReference type="SUPFAM" id="SSF52540">
    <property type="entry name" value="P-loop containing nucleoside triphosphate hydrolases"/>
    <property type="match status" value="1"/>
</dbReference>
<dbReference type="Pfam" id="PF01031">
    <property type="entry name" value="Dynamin_M"/>
    <property type="match status" value="1"/>
</dbReference>
<dbReference type="PANTHER" id="PTHR11566:SF131">
    <property type="entry name" value="GTPASE, PUTATIVE (AFU_ORTHOLOGUE AFUA_6G07630)-RELATED"/>
    <property type="match status" value="1"/>
</dbReference>
<dbReference type="Proteomes" id="UP001497453">
    <property type="component" value="Chromosome 10"/>
</dbReference>
<name>A0ABP1CU72_9APHY</name>
<keyword evidence="2" id="KW-0342">GTP-binding</keyword>
<evidence type="ECO:0000313" key="4">
    <source>
        <dbReference type="EMBL" id="CAL1697632.1"/>
    </source>
</evidence>
<keyword evidence="1" id="KW-0547">Nucleotide-binding</keyword>
<reference evidence="5" key="1">
    <citation type="submission" date="2024-04" db="EMBL/GenBank/DDBJ databases">
        <authorList>
            <person name="Shaw F."/>
            <person name="Minotto A."/>
        </authorList>
    </citation>
    <scope>NUCLEOTIDE SEQUENCE [LARGE SCALE GENOMIC DNA]</scope>
</reference>
<dbReference type="PANTHER" id="PTHR11566">
    <property type="entry name" value="DYNAMIN"/>
    <property type="match status" value="1"/>
</dbReference>
<evidence type="ECO:0000256" key="2">
    <source>
        <dbReference type="ARBA" id="ARBA00023134"/>
    </source>
</evidence>